<keyword evidence="2" id="KW-1185">Reference proteome</keyword>
<name>A0A9P6BVD2_9AGAR</name>
<evidence type="ECO:0000313" key="1">
    <source>
        <dbReference type="EMBL" id="KAF9440662.1"/>
    </source>
</evidence>
<protein>
    <submittedName>
        <fullName evidence="1">Uncharacterized protein</fullName>
    </submittedName>
</protein>
<dbReference type="Proteomes" id="UP000807342">
    <property type="component" value="Unassembled WGS sequence"/>
</dbReference>
<proteinExistence type="predicted"/>
<dbReference type="AlphaFoldDB" id="A0A9P6BVD2"/>
<reference evidence="1" key="1">
    <citation type="submission" date="2020-11" db="EMBL/GenBank/DDBJ databases">
        <authorList>
            <consortium name="DOE Joint Genome Institute"/>
            <person name="Ahrendt S."/>
            <person name="Riley R."/>
            <person name="Andreopoulos W."/>
            <person name="Labutti K."/>
            <person name="Pangilinan J."/>
            <person name="Ruiz-Duenas F.J."/>
            <person name="Barrasa J.M."/>
            <person name="Sanchez-Garcia M."/>
            <person name="Camarero S."/>
            <person name="Miyauchi S."/>
            <person name="Serrano A."/>
            <person name="Linde D."/>
            <person name="Babiker R."/>
            <person name="Drula E."/>
            <person name="Ayuso-Fernandez I."/>
            <person name="Pacheco R."/>
            <person name="Padilla G."/>
            <person name="Ferreira P."/>
            <person name="Barriuso J."/>
            <person name="Kellner H."/>
            <person name="Castanera R."/>
            <person name="Alfaro M."/>
            <person name="Ramirez L."/>
            <person name="Pisabarro A.G."/>
            <person name="Kuo A."/>
            <person name="Tritt A."/>
            <person name="Lipzen A."/>
            <person name="He G."/>
            <person name="Yan M."/>
            <person name="Ng V."/>
            <person name="Cullen D."/>
            <person name="Martin F."/>
            <person name="Rosso M.-N."/>
            <person name="Henrissat B."/>
            <person name="Hibbett D."/>
            <person name="Martinez A.T."/>
            <person name="Grigoriev I.V."/>
        </authorList>
    </citation>
    <scope>NUCLEOTIDE SEQUENCE</scope>
    <source>
        <strain evidence="1">MF-IS2</strain>
    </source>
</reference>
<gene>
    <name evidence="1" type="ORF">P691DRAFT_767411</name>
</gene>
<comment type="caution">
    <text evidence="1">The sequence shown here is derived from an EMBL/GenBank/DDBJ whole genome shotgun (WGS) entry which is preliminary data.</text>
</comment>
<organism evidence="1 2">
    <name type="scientific">Macrolepiota fuliginosa MF-IS2</name>
    <dbReference type="NCBI Taxonomy" id="1400762"/>
    <lineage>
        <taxon>Eukaryota</taxon>
        <taxon>Fungi</taxon>
        <taxon>Dikarya</taxon>
        <taxon>Basidiomycota</taxon>
        <taxon>Agaricomycotina</taxon>
        <taxon>Agaricomycetes</taxon>
        <taxon>Agaricomycetidae</taxon>
        <taxon>Agaricales</taxon>
        <taxon>Agaricineae</taxon>
        <taxon>Agaricaceae</taxon>
        <taxon>Macrolepiota</taxon>
    </lineage>
</organism>
<sequence>MTTTPPNVQPTIQTVLDQASRLNGSTDPLQLTDVPDEWLKAFIINPNYYANLLRFIPANDPTSAAAFVAYASIYQEIIQYQQMFLLAKQKLINVKLYTNLTHLPDVKP</sequence>
<accession>A0A9P6BVD2</accession>
<evidence type="ECO:0000313" key="2">
    <source>
        <dbReference type="Proteomes" id="UP000807342"/>
    </source>
</evidence>
<dbReference type="EMBL" id="MU152346">
    <property type="protein sequence ID" value="KAF9440662.1"/>
    <property type="molecule type" value="Genomic_DNA"/>
</dbReference>